<dbReference type="VEuPathDB" id="AmoebaDB:NfTy_007480"/>
<keyword evidence="2" id="KW-1133">Transmembrane helix</keyword>
<feature type="transmembrane region" description="Helical" evidence="2">
    <location>
        <begin position="272"/>
        <end position="297"/>
    </location>
</feature>
<protein>
    <submittedName>
        <fullName evidence="3">Uncharacterized protein</fullName>
    </submittedName>
</protein>
<sequence length="350" mass="37520">MSSSTTTAESIHQSSSEHAPPENIEMFPVSNGLPTDQIEFSLVQIPLPTTPTLNPSKASLFETATTDESRSIHYSSLIVPKLSTSSSMTPPHLQSSCVDIPNSRSGYTTPPSSLLFSSSLIATTSASATPTADGETPSYSSLGHIPFTSTSITLKPQEKASASLPSQPANENPQKPSRASPIPKMLLPPDSHSSTSMNTALASIALDLPSSHDLLPHQNFQQEIPSQADNDHALPNTSPFHKTSSSYNRSQQTQQQVQQKNDEEEVTAKQSFLISIIGCLVLNMLGLGLLCSCVAFYPLLKYKASPNKKARRYGNMGLACFITIFVINAVIVTGLVVAVVLLVIEIFLLP</sequence>
<dbReference type="RefSeq" id="XP_044568373.1">
    <property type="nucleotide sequence ID" value="XM_044711334.1"/>
</dbReference>
<organism evidence="3 4">
    <name type="scientific">Naegleria fowleri</name>
    <name type="common">Brain eating amoeba</name>
    <dbReference type="NCBI Taxonomy" id="5763"/>
    <lineage>
        <taxon>Eukaryota</taxon>
        <taxon>Discoba</taxon>
        <taxon>Heterolobosea</taxon>
        <taxon>Tetramitia</taxon>
        <taxon>Eutetramitia</taxon>
        <taxon>Vahlkampfiidae</taxon>
        <taxon>Naegleria</taxon>
    </lineage>
</organism>
<dbReference type="VEuPathDB" id="AmoebaDB:NF0112050"/>
<dbReference type="GeneID" id="68114793"/>
<keyword evidence="2" id="KW-0812">Transmembrane</keyword>
<evidence type="ECO:0000313" key="3">
    <source>
        <dbReference type="EMBL" id="KAF0983660.1"/>
    </source>
</evidence>
<feature type="compositionally biased region" description="Polar residues" evidence="1">
    <location>
        <begin position="163"/>
        <end position="177"/>
    </location>
</feature>
<dbReference type="OrthoDB" id="10671866at2759"/>
<gene>
    <name evidence="3" type="ORF">FDP41_007575</name>
</gene>
<proteinExistence type="predicted"/>
<feature type="region of interest" description="Disordered" evidence="1">
    <location>
        <begin position="156"/>
        <end position="196"/>
    </location>
</feature>
<dbReference type="EMBL" id="VFQX01000004">
    <property type="protein sequence ID" value="KAF0983660.1"/>
    <property type="molecule type" value="Genomic_DNA"/>
</dbReference>
<accession>A0A6A5CDJ9</accession>
<dbReference type="VEuPathDB" id="AmoebaDB:FDP41_007575"/>
<evidence type="ECO:0000256" key="1">
    <source>
        <dbReference type="SAM" id="MobiDB-lite"/>
    </source>
</evidence>
<keyword evidence="4" id="KW-1185">Reference proteome</keyword>
<dbReference type="AlphaFoldDB" id="A0A6A5CDJ9"/>
<keyword evidence="2" id="KW-0472">Membrane</keyword>
<feature type="region of interest" description="Disordered" evidence="1">
    <location>
        <begin position="228"/>
        <end position="262"/>
    </location>
</feature>
<evidence type="ECO:0000256" key="2">
    <source>
        <dbReference type="SAM" id="Phobius"/>
    </source>
</evidence>
<feature type="transmembrane region" description="Helical" evidence="2">
    <location>
        <begin position="318"/>
        <end position="344"/>
    </location>
</feature>
<comment type="caution">
    <text evidence="3">The sequence shown here is derived from an EMBL/GenBank/DDBJ whole genome shotgun (WGS) entry which is preliminary data.</text>
</comment>
<evidence type="ECO:0000313" key="4">
    <source>
        <dbReference type="Proteomes" id="UP000444721"/>
    </source>
</evidence>
<dbReference type="Proteomes" id="UP000444721">
    <property type="component" value="Unassembled WGS sequence"/>
</dbReference>
<name>A0A6A5CDJ9_NAEFO</name>
<reference evidence="3 4" key="1">
    <citation type="journal article" date="2019" name="Sci. Rep.">
        <title>Nanopore sequencing improves the draft genome of the human pathogenic amoeba Naegleria fowleri.</title>
        <authorList>
            <person name="Liechti N."/>
            <person name="Schurch N."/>
            <person name="Bruggmann R."/>
            <person name="Wittwer M."/>
        </authorList>
    </citation>
    <scope>NUCLEOTIDE SEQUENCE [LARGE SCALE GENOMIC DNA]</scope>
    <source>
        <strain evidence="3 4">ATCC 30894</strain>
    </source>
</reference>
<feature type="compositionally biased region" description="Polar residues" evidence="1">
    <location>
        <begin position="1"/>
        <end position="17"/>
    </location>
</feature>
<feature type="compositionally biased region" description="Polar residues" evidence="1">
    <location>
        <begin position="235"/>
        <end position="250"/>
    </location>
</feature>
<feature type="region of interest" description="Disordered" evidence="1">
    <location>
        <begin position="1"/>
        <end position="32"/>
    </location>
</feature>